<dbReference type="EMBL" id="WMBA01000031">
    <property type="protein sequence ID" value="MTD56256.1"/>
    <property type="molecule type" value="Genomic_DNA"/>
</dbReference>
<sequence length="428" mass="46451">MTSGCRWCGCSFPASRRPTATVPVPPLGACWKRWSSPVTTTVFTGPSLGPDEVRRLLPGVQVLPPARRGDLYAVREAGSGRLLIIDGTFSHTLAISPREVIEVTSDGAEVIGASSMGAIRAAECHPMGTRGIGAIYRAYRAGILTSDDAVAVTTNPDDNYAAVSVALVNVHAAATQLRGRGLLSASEAVALKKAAAETFFADRSWPHLLRQAGIGDRGGLLETACRRVDLKRRDALRAVRFVAGLAAAVPSPHTTAFTRPVRYTGHDPLLGNDSRTAGEELVRWLFGSGRYQKYVWPLVVGEPEFARSPGAQDRPHQLRERLATTLARVLRDTRLIADRLVCELTFLEEFETELMQWHAVRRVAGLKKAEGVEPGDKLIRRTRESLAIAHGYEDWRSLASDSTDGKVFGAIPLTWIEEACANLSLARA</sequence>
<evidence type="ECO:0000259" key="1">
    <source>
        <dbReference type="Pfam" id="PF07812"/>
    </source>
</evidence>
<gene>
    <name evidence="2" type="ORF">GKO32_20075</name>
</gene>
<accession>A0A6N7Z7X3</accession>
<comment type="caution">
    <text evidence="2">The sequence shown here is derived from an EMBL/GenBank/DDBJ whole genome shotgun (WGS) entry which is preliminary data.</text>
</comment>
<organism evidence="2 3">
    <name type="scientific">Amycolatopsis pithecellobii</name>
    <dbReference type="NCBI Taxonomy" id="664692"/>
    <lineage>
        <taxon>Bacteria</taxon>
        <taxon>Bacillati</taxon>
        <taxon>Actinomycetota</taxon>
        <taxon>Actinomycetes</taxon>
        <taxon>Pseudonocardiales</taxon>
        <taxon>Pseudonocardiaceae</taxon>
        <taxon>Amycolatopsis</taxon>
    </lineage>
</organism>
<name>A0A6N7Z7X3_9PSEU</name>
<evidence type="ECO:0000313" key="2">
    <source>
        <dbReference type="EMBL" id="MTD56256.1"/>
    </source>
</evidence>
<dbReference type="Pfam" id="PF07812">
    <property type="entry name" value="TfuA"/>
    <property type="match status" value="1"/>
</dbReference>
<dbReference type="AlphaFoldDB" id="A0A6N7Z7X3"/>
<dbReference type="Proteomes" id="UP000440096">
    <property type="component" value="Unassembled WGS sequence"/>
</dbReference>
<keyword evidence="3" id="KW-1185">Reference proteome</keyword>
<feature type="domain" description="TfuA-like core" evidence="1">
    <location>
        <begin position="86"/>
        <end position="204"/>
    </location>
</feature>
<protein>
    <recommendedName>
        <fullName evidence="1">TfuA-like core domain-containing protein</fullName>
    </recommendedName>
</protein>
<proteinExistence type="predicted"/>
<dbReference type="InterPro" id="IPR012924">
    <property type="entry name" value="TfuA_core"/>
</dbReference>
<evidence type="ECO:0000313" key="3">
    <source>
        <dbReference type="Proteomes" id="UP000440096"/>
    </source>
</evidence>
<reference evidence="2 3" key="1">
    <citation type="submission" date="2019-11" db="EMBL/GenBank/DDBJ databases">
        <title>Draft genome of Amycolatopsis RM579.</title>
        <authorList>
            <person name="Duangmal K."/>
            <person name="Mingma R."/>
        </authorList>
    </citation>
    <scope>NUCLEOTIDE SEQUENCE [LARGE SCALE GENOMIC DNA]</scope>
    <source>
        <strain evidence="2 3">RM579</strain>
    </source>
</reference>